<keyword evidence="2" id="KW-1185">Reference proteome</keyword>
<dbReference type="Proteomes" id="UP000199518">
    <property type="component" value="Unassembled WGS sequence"/>
</dbReference>
<reference evidence="2" key="1">
    <citation type="submission" date="2016-10" db="EMBL/GenBank/DDBJ databases">
        <authorList>
            <person name="Varghese N."/>
            <person name="Submissions S."/>
        </authorList>
    </citation>
    <scope>NUCLEOTIDE SEQUENCE [LARGE SCALE GENOMIC DNA]</scope>
    <source>
        <strain evidence="2">DSM 26348</strain>
    </source>
</reference>
<sequence>MDPRQVEGKTGDALLSKHKVAKLLADDATGLQLTAAQQEEYLQFLACGLPPAEACKKVGISLAAIAAVMETDERFRNLVDRVRELLSQNVAAALYCAAMKGNVSAQTFYLKNRPPPDWFETADADALTPEELTDDELLAQFQKLAAELLPQPAPGDSQSRCETKS</sequence>
<evidence type="ECO:0000313" key="1">
    <source>
        <dbReference type="EMBL" id="SFH85241.1"/>
    </source>
</evidence>
<dbReference type="AlphaFoldDB" id="A0A1I3DFJ2"/>
<organism evidence="1 2">
    <name type="scientific">Planctomicrobium piriforme</name>
    <dbReference type="NCBI Taxonomy" id="1576369"/>
    <lineage>
        <taxon>Bacteria</taxon>
        <taxon>Pseudomonadati</taxon>
        <taxon>Planctomycetota</taxon>
        <taxon>Planctomycetia</taxon>
        <taxon>Planctomycetales</taxon>
        <taxon>Planctomycetaceae</taxon>
        <taxon>Planctomicrobium</taxon>
    </lineage>
</organism>
<proteinExistence type="predicted"/>
<protein>
    <submittedName>
        <fullName evidence="1">Uncharacterized protein</fullName>
    </submittedName>
</protein>
<name>A0A1I3DFJ2_9PLAN</name>
<gene>
    <name evidence="1" type="ORF">SAMN05421753_103209</name>
</gene>
<accession>A0A1I3DFJ2</accession>
<dbReference type="EMBL" id="FOQD01000003">
    <property type="protein sequence ID" value="SFH85241.1"/>
    <property type="molecule type" value="Genomic_DNA"/>
</dbReference>
<evidence type="ECO:0000313" key="2">
    <source>
        <dbReference type="Proteomes" id="UP000199518"/>
    </source>
</evidence>
<dbReference type="STRING" id="1576369.SAMN05421753_103209"/>